<organism evidence="1 2">
    <name type="scientific">Trifolium medium</name>
    <dbReference type="NCBI Taxonomy" id="97028"/>
    <lineage>
        <taxon>Eukaryota</taxon>
        <taxon>Viridiplantae</taxon>
        <taxon>Streptophyta</taxon>
        <taxon>Embryophyta</taxon>
        <taxon>Tracheophyta</taxon>
        <taxon>Spermatophyta</taxon>
        <taxon>Magnoliopsida</taxon>
        <taxon>eudicotyledons</taxon>
        <taxon>Gunneridae</taxon>
        <taxon>Pentapetalae</taxon>
        <taxon>rosids</taxon>
        <taxon>fabids</taxon>
        <taxon>Fabales</taxon>
        <taxon>Fabaceae</taxon>
        <taxon>Papilionoideae</taxon>
        <taxon>50 kb inversion clade</taxon>
        <taxon>NPAAA clade</taxon>
        <taxon>Hologalegina</taxon>
        <taxon>IRL clade</taxon>
        <taxon>Trifolieae</taxon>
        <taxon>Trifolium</taxon>
    </lineage>
</organism>
<dbReference type="AlphaFoldDB" id="A0A392UR13"/>
<protein>
    <submittedName>
        <fullName evidence="1">Uncharacterized protein</fullName>
    </submittedName>
</protein>
<feature type="non-terminal residue" evidence="1">
    <location>
        <position position="27"/>
    </location>
</feature>
<dbReference type="Proteomes" id="UP000265520">
    <property type="component" value="Unassembled WGS sequence"/>
</dbReference>
<gene>
    <name evidence="1" type="ORF">A2U01_0099686</name>
</gene>
<evidence type="ECO:0000313" key="1">
    <source>
        <dbReference type="EMBL" id="MCI78416.1"/>
    </source>
</evidence>
<reference evidence="1 2" key="1">
    <citation type="journal article" date="2018" name="Front. Plant Sci.">
        <title>Red Clover (Trifolium pratense) and Zigzag Clover (T. medium) - A Picture of Genomic Similarities and Differences.</title>
        <authorList>
            <person name="Dluhosova J."/>
            <person name="Istvanek J."/>
            <person name="Nedelnik J."/>
            <person name="Repkova J."/>
        </authorList>
    </citation>
    <scope>NUCLEOTIDE SEQUENCE [LARGE SCALE GENOMIC DNA]</scope>
    <source>
        <strain evidence="2">cv. 10/8</strain>
        <tissue evidence="1">Leaf</tissue>
    </source>
</reference>
<keyword evidence="2" id="KW-1185">Reference proteome</keyword>
<accession>A0A392UR13</accession>
<dbReference type="EMBL" id="LXQA010950354">
    <property type="protein sequence ID" value="MCI78416.1"/>
    <property type="molecule type" value="Genomic_DNA"/>
</dbReference>
<name>A0A392UR13_9FABA</name>
<proteinExistence type="predicted"/>
<sequence>MMGVIGHDGLTAMGLTGIMPWVWVDQS</sequence>
<comment type="caution">
    <text evidence="1">The sequence shown here is derived from an EMBL/GenBank/DDBJ whole genome shotgun (WGS) entry which is preliminary data.</text>
</comment>
<evidence type="ECO:0000313" key="2">
    <source>
        <dbReference type="Proteomes" id="UP000265520"/>
    </source>
</evidence>